<dbReference type="InterPro" id="IPR006128">
    <property type="entry name" value="Lipoprotein_PsaA-like"/>
</dbReference>
<keyword evidence="2 5" id="KW-0732">Signal</keyword>
<dbReference type="PRINTS" id="PR00691">
    <property type="entry name" value="ADHESINB"/>
</dbReference>
<dbReference type="PANTHER" id="PTHR42953:SF8">
    <property type="entry name" value="ZINT DOMAIN-CONTAINING PROTEIN"/>
    <property type="match status" value="1"/>
</dbReference>
<evidence type="ECO:0000313" key="7">
    <source>
        <dbReference type="Proteomes" id="UP000700212"/>
    </source>
</evidence>
<evidence type="ECO:0000256" key="3">
    <source>
        <dbReference type="RuleBase" id="RU003512"/>
    </source>
</evidence>
<dbReference type="PROSITE" id="PS51257">
    <property type="entry name" value="PROKAR_LIPOPROTEIN"/>
    <property type="match status" value="1"/>
</dbReference>
<dbReference type="GO" id="GO:0007155">
    <property type="term" value="P:cell adhesion"/>
    <property type="evidence" value="ECO:0007669"/>
    <property type="project" value="InterPro"/>
</dbReference>
<organism evidence="6 7">
    <name type="scientific">Metalysinibacillus jejuensis</name>
    <dbReference type="NCBI Taxonomy" id="914327"/>
    <lineage>
        <taxon>Bacteria</taxon>
        <taxon>Bacillati</taxon>
        <taxon>Bacillota</taxon>
        <taxon>Bacilli</taxon>
        <taxon>Bacillales</taxon>
        <taxon>Caryophanaceae</taxon>
        <taxon>Metalysinibacillus</taxon>
    </lineage>
</organism>
<dbReference type="Proteomes" id="UP000700212">
    <property type="component" value="Unassembled WGS sequence"/>
</dbReference>
<comment type="caution">
    <text evidence="6">The sequence shown here is derived from an EMBL/GenBank/DDBJ whole genome shotgun (WGS) entry which is preliminary data.</text>
</comment>
<dbReference type="AlphaFoldDB" id="A0A921T4K3"/>
<dbReference type="PRINTS" id="PR00690">
    <property type="entry name" value="ADHESNFAMILY"/>
</dbReference>
<feature type="chain" id="PRO_5037402263" evidence="5">
    <location>
        <begin position="24"/>
        <end position="332"/>
    </location>
</feature>
<dbReference type="PANTHER" id="PTHR42953">
    <property type="entry name" value="HIGH-AFFINITY ZINC UPTAKE SYSTEM PROTEIN ZNUA-RELATED"/>
    <property type="match status" value="1"/>
</dbReference>
<dbReference type="Gene3D" id="3.40.50.1980">
    <property type="entry name" value="Nitrogenase molybdenum iron protein domain"/>
    <property type="match status" value="2"/>
</dbReference>
<protein>
    <submittedName>
        <fullName evidence="6">Zinc ABC transporter substrate-binding protein</fullName>
    </submittedName>
</protein>
<dbReference type="InterPro" id="IPR006129">
    <property type="entry name" value="AdhesinB"/>
</dbReference>
<dbReference type="EMBL" id="DYTV01000019">
    <property type="protein sequence ID" value="HJH10431.1"/>
    <property type="molecule type" value="Genomic_DNA"/>
</dbReference>
<keyword evidence="1 3" id="KW-0813">Transport</keyword>
<accession>A0A921T4K3</accession>
<gene>
    <name evidence="6" type="ORF">K8V30_01850</name>
</gene>
<feature type="signal peptide" evidence="5">
    <location>
        <begin position="1"/>
        <end position="23"/>
    </location>
</feature>
<evidence type="ECO:0000256" key="5">
    <source>
        <dbReference type="SAM" id="SignalP"/>
    </source>
</evidence>
<dbReference type="InterPro" id="IPR006127">
    <property type="entry name" value="ZnuA-like"/>
</dbReference>
<feature type="region of interest" description="Disordered" evidence="4">
    <location>
        <begin position="131"/>
        <end position="159"/>
    </location>
</feature>
<dbReference type="Pfam" id="PF01297">
    <property type="entry name" value="ZnuA"/>
    <property type="match status" value="1"/>
</dbReference>
<evidence type="ECO:0000256" key="1">
    <source>
        <dbReference type="ARBA" id="ARBA00022448"/>
    </source>
</evidence>
<dbReference type="GO" id="GO:0046872">
    <property type="term" value="F:metal ion binding"/>
    <property type="evidence" value="ECO:0007669"/>
    <property type="project" value="InterPro"/>
</dbReference>
<evidence type="ECO:0000256" key="4">
    <source>
        <dbReference type="SAM" id="MobiDB-lite"/>
    </source>
</evidence>
<sequence>MKKILMVVTLAAIALLAACGDKASDTTAKEKLEVYTTVYPLTYFTERIAGDTVEVASIYPPGANEHTFEPTQKDMMKLAEADVFFYIGLGLESFVEKAQKTLTQENAPTFVATADHVAKEKLDVSTGHVHAEEDDHEGHNHEGHDHEGHDHEGHDHGSQDVDAHVWLSPQISEDVAKEILTTLSAKMPEHEKQFTENYEALVKDLHQLDQDYQAALKDVKRHTFFVSHAAFGYIAGNYGLHQVPVAGLNSQSEPSQKALMEIVQLAKKEEITTIFFEQNVSSKLTEVIQKEVGAKADILHNLSVLTEDDIANKEDYFTLMQKNKGALQKALQ</sequence>
<name>A0A921T4K3_9BACL</name>
<dbReference type="SUPFAM" id="SSF53807">
    <property type="entry name" value="Helical backbone' metal receptor"/>
    <property type="match status" value="1"/>
</dbReference>
<proteinExistence type="inferred from homology"/>
<dbReference type="InterPro" id="IPR050492">
    <property type="entry name" value="Bact_metal-bind_prot9"/>
</dbReference>
<reference evidence="6" key="2">
    <citation type="submission" date="2021-09" db="EMBL/GenBank/DDBJ databases">
        <authorList>
            <person name="Gilroy R."/>
        </authorList>
    </citation>
    <scope>NUCLEOTIDE SEQUENCE</scope>
    <source>
        <strain evidence="6">CHK160-4876</strain>
    </source>
</reference>
<evidence type="ECO:0000313" key="6">
    <source>
        <dbReference type="EMBL" id="HJH10431.1"/>
    </source>
</evidence>
<evidence type="ECO:0000256" key="2">
    <source>
        <dbReference type="ARBA" id="ARBA00022729"/>
    </source>
</evidence>
<dbReference type="GO" id="GO:0030001">
    <property type="term" value="P:metal ion transport"/>
    <property type="evidence" value="ECO:0007669"/>
    <property type="project" value="InterPro"/>
</dbReference>
<comment type="similarity">
    <text evidence="3">Belongs to the bacterial solute-binding protein 9 family.</text>
</comment>
<reference evidence="6" key="1">
    <citation type="journal article" date="2021" name="PeerJ">
        <title>Extensive microbial diversity within the chicken gut microbiome revealed by metagenomics and culture.</title>
        <authorList>
            <person name="Gilroy R."/>
            <person name="Ravi A."/>
            <person name="Getino M."/>
            <person name="Pursley I."/>
            <person name="Horton D.L."/>
            <person name="Alikhan N.F."/>
            <person name="Baker D."/>
            <person name="Gharbi K."/>
            <person name="Hall N."/>
            <person name="Watson M."/>
            <person name="Adriaenssens E.M."/>
            <person name="Foster-Nyarko E."/>
            <person name="Jarju S."/>
            <person name="Secka A."/>
            <person name="Antonio M."/>
            <person name="Oren A."/>
            <person name="Chaudhuri R.R."/>
            <person name="La Ragione R."/>
            <person name="Hildebrand F."/>
            <person name="Pallen M.J."/>
        </authorList>
    </citation>
    <scope>NUCLEOTIDE SEQUENCE</scope>
    <source>
        <strain evidence="6">CHK160-4876</strain>
    </source>
</reference>